<reference evidence="3 4" key="1">
    <citation type="submission" date="2009-03" db="EMBL/GenBank/DDBJ databases">
        <title>Comparison of the complete genome sequences of Rhodococcus erythropolis PR4 and Rhodococcus opacus B4.</title>
        <authorList>
            <person name="Takarada H."/>
            <person name="Sekine M."/>
            <person name="Hosoyama A."/>
            <person name="Yamada R."/>
            <person name="Fujisawa T."/>
            <person name="Omata S."/>
            <person name="Shimizu A."/>
            <person name="Tsukatani N."/>
            <person name="Tanikawa S."/>
            <person name="Fujita N."/>
            <person name="Harayama S."/>
        </authorList>
    </citation>
    <scope>NUCLEOTIDE SEQUENCE [LARGE SCALE GENOMIC DNA]</scope>
    <source>
        <strain evidence="3 4">B4</strain>
    </source>
</reference>
<feature type="transmembrane region" description="Helical" evidence="2">
    <location>
        <begin position="6"/>
        <end position="28"/>
    </location>
</feature>
<dbReference type="HOGENOM" id="CLU_1863634_0_0_11"/>
<dbReference type="STRING" id="632772.ROP_54380"/>
<dbReference type="PATRIC" id="fig|632772.20.peg.5677"/>
<evidence type="ECO:0000256" key="1">
    <source>
        <dbReference type="SAM" id="Coils"/>
    </source>
</evidence>
<dbReference type="OrthoDB" id="9859573at2"/>
<dbReference type="EMBL" id="AP011115">
    <property type="protein sequence ID" value="BAH53685.1"/>
    <property type="molecule type" value="Genomic_DNA"/>
</dbReference>
<name>C1AWB2_RHOOB</name>
<dbReference type="AlphaFoldDB" id="C1AWB2"/>
<keyword evidence="2" id="KW-1133">Transmembrane helix</keyword>
<keyword evidence="2" id="KW-0812">Transmembrane</keyword>
<gene>
    <name evidence="3" type="ordered locus">ROP_54380</name>
</gene>
<organism evidence="3 4">
    <name type="scientific">Rhodococcus opacus (strain B4)</name>
    <dbReference type="NCBI Taxonomy" id="632772"/>
    <lineage>
        <taxon>Bacteria</taxon>
        <taxon>Bacillati</taxon>
        <taxon>Actinomycetota</taxon>
        <taxon>Actinomycetes</taxon>
        <taxon>Mycobacteriales</taxon>
        <taxon>Nocardiaceae</taxon>
        <taxon>Rhodococcus</taxon>
    </lineage>
</organism>
<keyword evidence="2" id="KW-0472">Membrane</keyword>
<evidence type="ECO:0000313" key="4">
    <source>
        <dbReference type="Proteomes" id="UP000002212"/>
    </source>
</evidence>
<sequence>MNLVVYSLYSLALLFQLSGALLVVMDVIQAQRNMDAFKEQLDDAQEAKEEHLREMERQSGRTYPGFGGGVIRGPTIPVQAREQIADQLGPSSRLERQALMDFVSAQYSISKRRRWIGVGLLFLGVVAGYAGSMLSVA</sequence>
<accession>C1AWB2</accession>
<protein>
    <submittedName>
        <fullName evidence="3">Hypothetical membrane protein</fullName>
    </submittedName>
</protein>
<evidence type="ECO:0000313" key="3">
    <source>
        <dbReference type="EMBL" id="BAH53685.1"/>
    </source>
</evidence>
<evidence type="ECO:0000256" key="2">
    <source>
        <dbReference type="SAM" id="Phobius"/>
    </source>
</evidence>
<dbReference type="Proteomes" id="UP000002212">
    <property type="component" value="Chromosome"/>
</dbReference>
<keyword evidence="1" id="KW-0175">Coiled coil</keyword>
<feature type="transmembrane region" description="Helical" evidence="2">
    <location>
        <begin position="115"/>
        <end position="136"/>
    </location>
</feature>
<feature type="coiled-coil region" evidence="1">
    <location>
        <begin position="27"/>
        <end position="61"/>
    </location>
</feature>
<dbReference type="RefSeq" id="WP_015889186.1">
    <property type="nucleotide sequence ID" value="NC_012522.1"/>
</dbReference>
<dbReference type="KEGG" id="rop:ROP_54380"/>
<proteinExistence type="predicted"/>